<dbReference type="EMBL" id="MFCA01000025">
    <property type="protein sequence ID" value="OGE01586.1"/>
    <property type="molecule type" value="Genomic_DNA"/>
</dbReference>
<name>A0A1F5HBY0_9BACT</name>
<evidence type="ECO:0000313" key="1">
    <source>
        <dbReference type="EMBL" id="OGE01586.1"/>
    </source>
</evidence>
<organism evidence="1 2">
    <name type="scientific">Candidatus Curtissbacteria bacterium RIFOXYA1_FULL_41_14</name>
    <dbReference type="NCBI Taxonomy" id="1797737"/>
    <lineage>
        <taxon>Bacteria</taxon>
        <taxon>Candidatus Curtissiibacteriota</taxon>
    </lineage>
</organism>
<evidence type="ECO:0000313" key="2">
    <source>
        <dbReference type="Proteomes" id="UP000176751"/>
    </source>
</evidence>
<gene>
    <name evidence="1" type="ORF">A2196_01730</name>
</gene>
<dbReference type="AlphaFoldDB" id="A0A1F5HBY0"/>
<comment type="caution">
    <text evidence="1">The sequence shown here is derived from an EMBL/GenBank/DDBJ whole genome shotgun (WGS) entry which is preliminary data.</text>
</comment>
<protein>
    <submittedName>
        <fullName evidence="1">Uncharacterized protein</fullName>
    </submittedName>
</protein>
<accession>A0A1F5HBY0</accession>
<sequence length="154" mass="16978">MATEHESRVTEKTPREKAVEILFKLTPEIGTLETTSGFDLSKRTVINGNGRKKETVTEITASRGPGKGAVKGETYVFDESGLLRAERVIEIPADILGRPPRRLPFTTERSSFITTDDQMCYSNGIVSFINTLFPGLIAVRPDQLDTDPKEPPVA</sequence>
<reference evidence="1 2" key="1">
    <citation type="journal article" date="2016" name="Nat. Commun.">
        <title>Thousands of microbial genomes shed light on interconnected biogeochemical processes in an aquifer system.</title>
        <authorList>
            <person name="Anantharaman K."/>
            <person name="Brown C.T."/>
            <person name="Hug L.A."/>
            <person name="Sharon I."/>
            <person name="Castelle C.J."/>
            <person name="Probst A.J."/>
            <person name="Thomas B.C."/>
            <person name="Singh A."/>
            <person name="Wilkins M.J."/>
            <person name="Karaoz U."/>
            <person name="Brodie E.L."/>
            <person name="Williams K.H."/>
            <person name="Hubbard S.S."/>
            <person name="Banfield J.F."/>
        </authorList>
    </citation>
    <scope>NUCLEOTIDE SEQUENCE [LARGE SCALE GENOMIC DNA]</scope>
</reference>
<dbReference type="STRING" id="1797737.A2196_01730"/>
<dbReference type="Proteomes" id="UP000176751">
    <property type="component" value="Unassembled WGS sequence"/>
</dbReference>
<proteinExistence type="predicted"/>